<dbReference type="EMBL" id="GGEC01090268">
    <property type="protein sequence ID" value="MBX70752.1"/>
    <property type="molecule type" value="Transcribed_RNA"/>
</dbReference>
<accession>A0A2P2QUR5</accession>
<organism evidence="1">
    <name type="scientific">Rhizophora mucronata</name>
    <name type="common">Asiatic mangrove</name>
    <dbReference type="NCBI Taxonomy" id="61149"/>
    <lineage>
        <taxon>Eukaryota</taxon>
        <taxon>Viridiplantae</taxon>
        <taxon>Streptophyta</taxon>
        <taxon>Embryophyta</taxon>
        <taxon>Tracheophyta</taxon>
        <taxon>Spermatophyta</taxon>
        <taxon>Magnoliopsida</taxon>
        <taxon>eudicotyledons</taxon>
        <taxon>Gunneridae</taxon>
        <taxon>Pentapetalae</taxon>
        <taxon>rosids</taxon>
        <taxon>fabids</taxon>
        <taxon>Malpighiales</taxon>
        <taxon>Rhizophoraceae</taxon>
        <taxon>Rhizophora</taxon>
    </lineage>
</organism>
<evidence type="ECO:0000313" key="1">
    <source>
        <dbReference type="EMBL" id="MBX70752.1"/>
    </source>
</evidence>
<name>A0A2P2QUR5_RHIMU</name>
<protein>
    <submittedName>
        <fullName evidence="1">Uncharacterized protein</fullName>
    </submittedName>
</protein>
<sequence length="20" mass="2232">MLALLAHSLWSPKHLLCNAI</sequence>
<reference evidence="1" key="1">
    <citation type="submission" date="2018-02" db="EMBL/GenBank/DDBJ databases">
        <title>Rhizophora mucronata_Transcriptome.</title>
        <authorList>
            <person name="Meera S.P."/>
            <person name="Sreeshan A."/>
            <person name="Augustine A."/>
        </authorList>
    </citation>
    <scope>NUCLEOTIDE SEQUENCE</scope>
    <source>
        <tissue evidence="1">Leaf</tissue>
    </source>
</reference>
<proteinExistence type="predicted"/>
<dbReference type="AlphaFoldDB" id="A0A2P2QUR5"/>